<accession>A0AC35TJY9</accession>
<dbReference type="WBParaSite" id="RSKR_0000136400.1">
    <property type="protein sequence ID" value="RSKR_0000136400.1"/>
    <property type="gene ID" value="RSKR_0000136400"/>
</dbReference>
<name>A0AC35TJY9_9BILA</name>
<organism evidence="1 2">
    <name type="scientific">Rhabditophanes sp. KR3021</name>
    <dbReference type="NCBI Taxonomy" id="114890"/>
    <lineage>
        <taxon>Eukaryota</taxon>
        <taxon>Metazoa</taxon>
        <taxon>Ecdysozoa</taxon>
        <taxon>Nematoda</taxon>
        <taxon>Chromadorea</taxon>
        <taxon>Rhabditida</taxon>
        <taxon>Tylenchina</taxon>
        <taxon>Panagrolaimomorpha</taxon>
        <taxon>Strongyloidoidea</taxon>
        <taxon>Alloionematidae</taxon>
        <taxon>Rhabditophanes</taxon>
    </lineage>
</organism>
<protein>
    <submittedName>
        <fullName evidence="2">ARID domain-containing protein</fullName>
    </submittedName>
</protein>
<dbReference type="Proteomes" id="UP000095286">
    <property type="component" value="Unplaced"/>
</dbReference>
<evidence type="ECO:0000313" key="2">
    <source>
        <dbReference type="WBParaSite" id="RSKR_0000136400.1"/>
    </source>
</evidence>
<evidence type="ECO:0000313" key="1">
    <source>
        <dbReference type="Proteomes" id="UP000095286"/>
    </source>
</evidence>
<proteinExistence type="predicted"/>
<reference evidence="2" key="1">
    <citation type="submission" date="2016-11" db="UniProtKB">
        <authorList>
            <consortium name="WormBaseParasite"/>
        </authorList>
    </citation>
    <scope>IDENTIFICATION</scope>
    <source>
        <strain evidence="2">KR3021</strain>
    </source>
</reference>
<sequence length="226" mass="26202">MDTFSNKDSCCSDQGYESKPDDIVANDDATTEREDIALFNPNMEVVAEPKITTLKKAGDGTNNNITSFTVKNKIDDELRNWLVNTETMNGNYEQDHDGWHRFPFSRLAIPADLEYMENLTGDAFLDKVFKKHKQHINAADWRQLPLYVKKQYRINGESSEYITKFPLNIHELNTENAKEWVLETLQKIRSIEQSNNRCYLNSLIDYYTCFDNLPLPIGDNKSRNMS</sequence>